<dbReference type="Proteomes" id="UP000737402">
    <property type="component" value="Unassembled WGS sequence"/>
</dbReference>
<evidence type="ECO:0000259" key="8">
    <source>
        <dbReference type="SMART" id="SM00642"/>
    </source>
</evidence>
<keyword evidence="4" id="KW-0732">Signal</keyword>
<proteinExistence type="inferred from homology"/>
<comment type="caution">
    <text evidence="9">The sequence shown here is derived from an EMBL/GenBank/DDBJ whole genome shotgun (WGS) entry which is preliminary data.</text>
</comment>
<evidence type="ECO:0000313" key="9">
    <source>
        <dbReference type="EMBL" id="MBM7620669.1"/>
    </source>
</evidence>
<comment type="catalytic activity">
    <reaction evidence="6">
        <text>Endohydrolysis of (1-&gt;4)-alpha-D-glucosidic linkages in polysaccharides containing three or more (1-&gt;4)-alpha-linked D-glucose units.</text>
        <dbReference type="EC" id="3.2.1.1"/>
    </reaction>
</comment>
<evidence type="ECO:0000256" key="3">
    <source>
        <dbReference type="ARBA" id="ARBA00022723"/>
    </source>
</evidence>
<dbReference type="InterPro" id="IPR013780">
    <property type="entry name" value="Glyco_hydro_b"/>
</dbReference>
<dbReference type="GO" id="GO:0004556">
    <property type="term" value="F:alpha-amylase activity"/>
    <property type="evidence" value="ECO:0007669"/>
    <property type="project" value="UniProtKB-EC"/>
</dbReference>
<keyword evidence="6 9" id="KW-0326">Glycosidase</keyword>
<keyword evidence="10" id="KW-1185">Reference proteome</keyword>
<accession>A0ABS2P137</accession>
<dbReference type="SUPFAM" id="SSF51011">
    <property type="entry name" value="Glycosyl hydrolase domain"/>
    <property type="match status" value="1"/>
</dbReference>
<evidence type="ECO:0000256" key="2">
    <source>
        <dbReference type="ARBA" id="ARBA00008061"/>
    </source>
</evidence>
<keyword evidence="7" id="KW-1133">Transmembrane helix</keyword>
<gene>
    <name evidence="9" type="ORF">JOC95_002524</name>
</gene>
<dbReference type="CDD" id="cd11339">
    <property type="entry name" value="AmyAc_bac_CMD_like_2"/>
    <property type="match status" value="1"/>
</dbReference>
<comment type="similarity">
    <text evidence="2 5">Belongs to the glycosyl hydrolase 13 family.</text>
</comment>
<feature type="domain" description="Glycosyl hydrolase family 13 catalytic" evidence="8">
    <location>
        <begin position="43"/>
        <end position="391"/>
    </location>
</feature>
<dbReference type="InterPro" id="IPR006047">
    <property type="entry name" value="GH13_cat_dom"/>
</dbReference>
<dbReference type="Gene3D" id="2.60.40.1180">
    <property type="entry name" value="Golgi alpha-mannosidase II"/>
    <property type="match status" value="1"/>
</dbReference>
<dbReference type="EC" id="3.2.1.1" evidence="6"/>
<keyword evidence="3" id="KW-0479">Metal-binding</keyword>
<feature type="transmembrane region" description="Helical" evidence="7">
    <location>
        <begin position="489"/>
        <end position="509"/>
    </location>
</feature>
<dbReference type="Pfam" id="PF22026">
    <property type="entry name" value="Alpha-amylase_C_2"/>
    <property type="match status" value="1"/>
</dbReference>
<dbReference type="SMART" id="SM00642">
    <property type="entry name" value="Aamy"/>
    <property type="match status" value="1"/>
</dbReference>
<evidence type="ECO:0000313" key="10">
    <source>
        <dbReference type="Proteomes" id="UP000737402"/>
    </source>
</evidence>
<dbReference type="InterPro" id="IPR017853">
    <property type="entry name" value="GH"/>
</dbReference>
<keyword evidence="7" id="KW-0472">Membrane</keyword>
<dbReference type="PANTHER" id="PTHR10357:SF215">
    <property type="entry name" value="ALPHA-AMYLASE 1"/>
    <property type="match status" value="1"/>
</dbReference>
<dbReference type="Gene3D" id="3.20.20.80">
    <property type="entry name" value="Glycosidases"/>
    <property type="match status" value="1"/>
</dbReference>
<dbReference type="EMBL" id="JAFBED010000005">
    <property type="protein sequence ID" value="MBM7620669.1"/>
    <property type="molecule type" value="Genomic_DNA"/>
</dbReference>
<keyword evidence="6 9" id="KW-0378">Hydrolase</keyword>
<comment type="cofactor">
    <cofactor evidence="1">
        <name>Ca(2+)</name>
        <dbReference type="ChEBI" id="CHEBI:29108"/>
    </cofactor>
</comment>
<organism evidence="9 10">
    <name type="scientific">Sutcliffiella tianshenii</name>
    <dbReference type="NCBI Taxonomy" id="1463404"/>
    <lineage>
        <taxon>Bacteria</taxon>
        <taxon>Bacillati</taxon>
        <taxon>Bacillota</taxon>
        <taxon>Bacilli</taxon>
        <taxon>Bacillales</taxon>
        <taxon>Bacillaceae</taxon>
        <taxon>Sutcliffiella</taxon>
    </lineage>
</organism>
<dbReference type="InterPro" id="IPR006046">
    <property type="entry name" value="Alpha_amylase"/>
</dbReference>
<evidence type="ECO:0000256" key="6">
    <source>
        <dbReference type="RuleBase" id="RU361134"/>
    </source>
</evidence>
<dbReference type="Pfam" id="PF00128">
    <property type="entry name" value="Alpha-amylase"/>
    <property type="match status" value="1"/>
</dbReference>
<dbReference type="PRINTS" id="PR00110">
    <property type="entry name" value="ALPHAAMYLASE"/>
</dbReference>
<evidence type="ECO:0000256" key="4">
    <source>
        <dbReference type="ARBA" id="ARBA00022729"/>
    </source>
</evidence>
<sequence length="516" mass="60302">MMKRVMGLILIPFLLFSAWFVQPVQPVKAEKEEHAWQDEMIYFIMIDRFNNGDTTNDFDVNRDDPKAYHGGDFRGIIEKLDYIKDMGFTAIWLTPIVKNEDKGYHGYWTEDFYETEEHFGTIEEFKELVEEAHKRDIKIIVDIVVNHTGYQHAWLKEPDKADWFHPKKDVRDWEDQDEVENGWIYGLPDLNQENPETRQYLLDMAKWWIQETNIDGYRLDTVKHVPKEFWTEFAQEMKSVKEDFFLIGEVWNDDPRYVASYEETGIDSFVDFPTFNEITRVFSAPDQSLSRLDTVWAHNQTFYSNPYVMGKFIDNHDVERFTREALKKKQHPPARMKQALAYLYTAPGIPIVYYGTEIALDGGKDPDNRRDMNFRADQEIVDYITKLAELRKSMPALTHGSFEMLYEEGGMAVFKREYKEETVIIAINNTTGTQVAPIDQEKLGEDLQLRGTLSDELVRNKDGQYLVSLDRETAEVYTVSEDTGVNVPFVTAMGLIYGGFIAFIAAAIMRRRKKKE</sequence>
<dbReference type="PANTHER" id="PTHR10357">
    <property type="entry name" value="ALPHA-AMYLASE FAMILY MEMBER"/>
    <property type="match status" value="1"/>
</dbReference>
<protein>
    <recommendedName>
        <fullName evidence="6">Alpha-amylase</fullName>
        <ecNumber evidence="6">3.2.1.1</ecNumber>
    </recommendedName>
</protein>
<reference evidence="9 10" key="1">
    <citation type="submission" date="2021-01" db="EMBL/GenBank/DDBJ databases">
        <title>Genomic Encyclopedia of Type Strains, Phase IV (KMG-IV): sequencing the most valuable type-strain genomes for metagenomic binning, comparative biology and taxonomic classification.</title>
        <authorList>
            <person name="Goeker M."/>
        </authorList>
    </citation>
    <scope>NUCLEOTIDE SEQUENCE [LARGE SCALE GENOMIC DNA]</scope>
    <source>
        <strain evidence="9 10">DSM 25879</strain>
    </source>
</reference>
<evidence type="ECO:0000256" key="5">
    <source>
        <dbReference type="RuleBase" id="RU003615"/>
    </source>
</evidence>
<name>A0ABS2P137_9BACI</name>
<dbReference type="InterPro" id="IPR054174">
    <property type="entry name" value="Alpha-amylase-like_C"/>
</dbReference>
<keyword evidence="6" id="KW-0119">Carbohydrate metabolism</keyword>
<keyword evidence="7" id="KW-0812">Transmembrane</keyword>
<evidence type="ECO:0000256" key="1">
    <source>
        <dbReference type="ARBA" id="ARBA00001913"/>
    </source>
</evidence>
<dbReference type="SUPFAM" id="SSF51445">
    <property type="entry name" value="(Trans)glycosidases"/>
    <property type="match status" value="1"/>
</dbReference>
<evidence type="ECO:0000256" key="7">
    <source>
        <dbReference type="SAM" id="Phobius"/>
    </source>
</evidence>